<keyword evidence="3" id="KW-1185">Reference proteome</keyword>
<accession>A0A4S2HE17</accession>
<keyword evidence="1" id="KW-0472">Membrane</keyword>
<name>A0A4S2HE17_9PROT</name>
<dbReference type="OrthoDB" id="7629400at2"/>
<dbReference type="AlphaFoldDB" id="A0A4S2HE17"/>
<keyword evidence="1" id="KW-0812">Transmembrane</keyword>
<evidence type="ECO:0000256" key="1">
    <source>
        <dbReference type="SAM" id="Phobius"/>
    </source>
</evidence>
<sequence length="172" mass="18546">MNLKTAFLPVYRADADDYWLGLGVIALIDALRITLAGPGAGLLTFLIIVFFFIALHINRLRDAGRPGALAMIAAAVALAAKGIVALIAMAVSLTPLLFEYFESQGINTEDPQALQEASQDPALMQGFQTYLENQGPEFALQLAGAGAWPSLFGFWIAALLMGLWYARMGRRA</sequence>
<dbReference type="RefSeq" id="WP_135943496.1">
    <property type="nucleotide sequence ID" value="NZ_BMEI01000001.1"/>
</dbReference>
<organism evidence="2 3">
    <name type="scientific">Marinicauda pacifica</name>
    <dbReference type="NCBI Taxonomy" id="1133559"/>
    <lineage>
        <taxon>Bacteria</taxon>
        <taxon>Pseudomonadati</taxon>
        <taxon>Pseudomonadota</taxon>
        <taxon>Alphaproteobacteria</taxon>
        <taxon>Maricaulales</taxon>
        <taxon>Maricaulaceae</taxon>
        <taxon>Marinicauda</taxon>
    </lineage>
</organism>
<gene>
    <name evidence="2" type="ORF">E5162_03230</name>
</gene>
<feature type="transmembrane region" description="Helical" evidence="1">
    <location>
        <begin position="39"/>
        <end position="57"/>
    </location>
</feature>
<comment type="caution">
    <text evidence="2">The sequence shown here is derived from an EMBL/GenBank/DDBJ whole genome shotgun (WGS) entry which is preliminary data.</text>
</comment>
<keyword evidence="1" id="KW-1133">Transmembrane helix</keyword>
<feature type="transmembrane region" description="Helical" evidence="1">
    <location>
        <begin position="147"/>
        <end position="166"/>
    </location>
</feature>
<evidence type="ECO:0000313" key="3">
    <source>
        <dbReference type="Proteomes" id="UP000305451"/>
    </source>
</evidence>
<feature type="transmembrane region" description="Helical" evidence="1">
    <location>
        <begin position="69"/>
        <end position="91"/>
    </location>
</feature>
<protein>
    <submittedName>
        <fullName evidence="2">Uncharacterized protein</fullName>
    </submittedName>
</protein>
<reference evidence="2 3" key="1">
    <citation type="journal article" date="2013" name="Int. J. Syst. Evol. Microbiol.">
        <title>Marinicauda pacifica gen. nov., sp. nov., a prosthecate alphaproteobacterium of the family Hyphomonadaceae isolated from deep seawater.</title>
        <authorList>
            <person name="Zhang X.Y."/>
            <person name="Li G.W."/>
            <person name="Wang C.S."/>
            <person name="Zhang Y.J."/>
            <person name="Xu X.W."/>
            <person name="Li H."/>
            <person name="Liu A."/>
            <person name="Liu C."/>
            <person name="Xie B.B."/>
            <person name="Qin Q.L."/>
            <person name="Xu Z."/>
            <person name="Chen X.L."/>
            <person name="Zhou B.C."/>
            <person name="Zhang Y.Z."/>
        </authorList>
    </citation>
    <scope>NUCLEOTIDE SEQUENCE [LARGE SCALE GENOMIC DNA]</scope>
    <source>
        <strain evidence="2 3">P-1 km-3</strain>
    </source>
</reference>
<dbReference type="Proteomes" id="UP000305451">
    <property type="component" value="Unassembled WGS sequence"/>
</dbReference>
<proteinExistence type="predicted"/>
<evidence type="ECO:0000313" key="2">
    <source>
        <dbReference type="EMBL" id="TGY94300.1"/>
    </source>
</evidence>
<dbReference type="EMBL" id="SRXV01000001">
    <property type="protein sequence ID" value="TGY94300.1"/>
    <property type="molecule type" value="Genomic_DNA"/>
</dbReference>